<dbReference type="Proteomes" id="UP001597052">
    <property type="component" value="Unassembled WGS sequence"/>
</dbReference>
<dbReference type="PANTHER" id="PTHR37507">
    <property type="entry name" value="SPORULATION PROTEIN YDCC"/>
    <property type="match status" value="1"/>
</dbReference>
<protein>
    <submittedName>
        <fullName evidence="2">DUF2092 domain-containing protein</fullName>
    </submittedName>
</protein>
<name>A0ABD6D8D9_9EURY</name>
<evidence type="ECO:0000259" key="1">
    <source>
        <dbReference type="Pfam" id="PF14285"/>
    </source>
</evidence>
<organism evidence="2 3">
    <name type="scientific">Halohasta litorea</name>
    <dbReference type="NCBI Taxonomy" id="869891"/>
    <lineage>
        <taxon>Archaea</taxon>
        <taxon>Methanobacteriati</taxon>
        <taxon>Methanobacteriota</taxon>
        <taxon>Stenosarchaea group</taxon>
        <taxon>Halobacteria</taxon>
        <taxon>Halobacteriales</taxon>
        <taxon>Haloferacaceae</taxon>
        <taxon>Halohasta</taxon>
    </lineage>
</organism>
<dbReference type="Pfam" id="PF14285">
    <property type="entry name" value="DUF4367"/>
    <property type="match status" value="1"/>
</dbReference>
<comment type="caution">
    <text evidence="2">The sequence shown here is derived from an EMBL/GenBank/DDBJ whole genome shotgun (WGS) entry which is preliminary data.</text>
</comment>
<dbReference type="Gene3D" id="2.50.20.10">
    <property type="entry name" value="Lipoprotein localisation LolA/LolB/LppX"/>
    <property type="match status" value="1"/>
</dbReference>
<sequence>MTRPTPRLTIGVLLVALLTVTAGCAAAIGDDPDPERIADELEERNEQIEDIQGERVQTVETPNSTQRTVVEIAERPPEQSRQEVLETNSDWQSAGDVTVNDGETMSMYDASENTVTEYNVSYEPESAAFASEELIANALNESNVSYEGSDTVADREVHVIELTDTDTDRTTTVWVDTEFWYPLKYETTTERGDQQLSTTMVFEEVAFNEGLDDETFEFEPPADATVEQYEPPETQTVDSLAAVDDETPYDVSAPKLPDRFEFHEGRITDAGDSRSAYLSYTADDERVSFSVTNNTAYEASGETVEIGDREGTLSEYDEMRSLTWDCDGVRYTLSGELDRETLIDSAASVSC</sequence>
<proteinExistence type="predicted"/>
<feature type="domain" description="DUF4367" evidence="1">
    <location>
        <begin position="275"/>
        <end position="348"/>
    </location>
</feature>
<dbReference type="SUPFAM" id="SSF89392">
    <property type="entry name" value="Prokaryotic lipoproteins and lipoprotein localization factors"/>
    <property type="match status" value="1"/>
</dbReference>
<accession>A0ABD6D8D9</accession>
<reference evidence="2 3" key="1">
    <citation type="journal article" date="2019" name="Int. J. Syst. Evol. Microbiol.">
        <title>The Global Catalogue of Microorganisms (GCM) 10K type strain sequencing project: providing services to taxonomists for standard genome sequencing and annotation.</title>
        <authorList>
            <consortium name="The Broad Institute Genomics Platform"/>
            <consortium name="The Broad Institute Genome Sequencing Center for Infectious Disease"/>
            <person name="Wu L."/>
            <person name="Ma J."/>
        </authorList>
    </citation>
    <scope>NUCLEOTIDE SEQUENCE [LARGE SCALE GENOMIC DNA]</scope>
    <source>
        <strain evidence="2 3">CGMCC 1.10593</strain>
    </source>
</reference>
<dbReference type="PANTHER" id="PTHR37507:SF2">
    <property type="entry name" value="SPORULATION PROTEIN YDCC"/>
    <property type="match status" value="1"/>
</dbReference>
<dbReference type="RefSeq" id="WP_256395944.1">
    <property type="nucleotide sequence ID" value="NZ_JANHDJ010000003.1"/>
</dbReference>
<dbReference type="InterPro" id="IPR029046">
    <property type="entry name" value="LolA/LolB/LppX"/>
</dbReference>
<gene>
    <name evidence="2" type="ORF">ACFSBW_11745</name>
</gene>
<dbReference type="InterPro" id="IPR052944">
    <property type="entry name" value="Sporulation_related"/>
</dbReference>
<dbReference type="InterPro" id="IPR025377">
    <property type="entry name" value="DUF4367"/>
</dbReference>
<dbReference type="PROSITE" id="PS51257">
    <property type="entry name" value="PROKAR_LIPOPROTEIN"/>
    <property type="match status" value="1"/>
</dbReference>
<keyword evidence="3" id="KW-1185">Reference proteome</keyword>
<evidence type="ECO:0000313" key="3">
    <source>
        <dbReference type="Proteomes" id="UP001597052"/>
    </source>
</evidence>
<evidence type="ECO:0000313" key="2">
    <source>
        <dbReference type="EMBL" id="MFD1642546.1"/>
    </source>
</evidence>
<dbReference type="Pfam" id="PF09865">
    <property type="entry name" value="DUF2092"/>
    <property type="match status" value="1"/>
</dbReference>
<dbReference type="InterPro" id="IPR019207">
    <property type="entry name" value="DUF2092"/>
</dbReference>
<dbReference type="EMBL" id="JBHUDM010000003">
    <property type="protein sequence ID" value="MFD1642546.1"/>
    <property type="molecule type" value="Genomic_DNA"/>
</dbReference>
<dbReference type="AlphaFoldDB" id="A0ABD6D8D9"/>